<dbReference type="AlphaFoldDB" id="A0A7C3AM54"/>
<protein>
    <submittedName>
        <fullName evidence="2">DUF4331 domain-containing protein</fullName>
    </submittedName>
</protein>
<sequence>MAAAAIRELEGGRKVFAGQREEAFFVDLGAIFDLGTLRPFQNLHLIPTPAADGVDATKGFNVHTIALQVPKTELTRDGSEPTDPMNPSSVIGIWATASRQRASVRDPKRGAVRHAGPWVQVSRLGMPLINEVIIPLGNKDRWNASEPEDDEQFLRYYLDPELQNLLPVLYPGVFPNLAALLGAPPASRPRNDLLAILLTGIPAGLIPEFQNFTGSTPADMLRLNLAIPPTTVDPSPLGILGDDLGGFPNGRRVFDDVVAIELRAIAGLTYPLIDPTFTPDSAAAVLADGTANDVPPLPDRPYIGHPHEGYEHEHD</sequence>
<gene>
    <name evidence="2" type="ORF">ENP13_05880</name>
</gene>
<name>A0A7C3AM54_9BACT</name>
<accession>A0A7C3AM54</accession>
<feature type="compositionally biased region" description="Basic and acidic residues" evidence="1">
    <location>
        <begin position="305"/>
        <end position="315"/>
    </location>
</feature>
<feature type="region of interest" description="Disordered" evidence="1">
    <location>
        <begin position="289"/>
        <end position="315"/>
    </location>
</feature>
<comment type="caution">
    <text evidence="2">The sequence shown here is derived from an EMBL/GenBank/DDBJ whole genome shotgun (WGS) entry which is preliminary data.</text>
</comment>
<reference evidence="2" key="1">
    <citation type="journal article" date="2020" name="mSystems">
        <title>Genome- and Community-Level Interaction Insights into Carbon Utilization and Element Cycling Functions of Hydrothermarchaeota in Hydrothermal Sediment.</title>
        <authorList>
            <person name="Zhou Z."/>
            <person name="Liu Y."/>
            <person name="Xu W."/>
            <person name="Pan J."/>
            <person name="Luo Z.H."/>
            <person name="Li M."/>
        </authorList>
    </citation>
    <scope>NUCLEOTIDE SEQUENCE [LARGE SCALE GENOMIC DNA]</scope>
    <source>
        <strain evidence="2">SpSt-192</strain>
    </source>
</reference>
<organism evidence="2">
    <name type="scientific">Thermorudis sp</name>
    <dbReference type="NCBI Taxonomy" id="1969470"/>
    <lineage>
        <taxon>Bacteria</taxon>
        <taxon>Pseudomonadati</taxon>
        <taxon>Thermomicrobiota</taxon>
        <taxon>Thermomicrobia</taxon>
        <taxon>Thermomicrobia incertae sedis</taxon>
        <taxon>Thermorudis</taxon>
    </lineage>
</organism>
<dbReference type="InterPro" id="IPR025566">
    <property type="entry name" value="DUF4331"/>
</dbReference>
<dbReference type="Pfam" id="PF14224">
    <property type="entry name" value="DUF4331"/>
    <property type="match status" value="1"/>
</dbReference>
<evidence type="ECO:0000256" key="1">
    <source>
        <dbReference type="SAM" id="MobiDB-lite"/>
    </source>
</evidence>
<dbReference type="EMBL" id="DSID01000441">
    <property type="protein sequence ID" value="HEX70756.1"/>
    <property type="molecule type" value="Genomic_DNA"/>
</dbReference>
<proteinExistence type="predicted"/>
<evidence type="ECO:0000313" key="2">
    <source>
        <dbReference type="EMBL" id="HEX70756.1"/>
    </source>
</evidence>